<evidence type="ECO:0000313" key="1">
    <source>
        <dbReference type="EMBL" id="RZC75250.1"/>
    </source>
</evidence>
<dbReference type="Proteomes" id="UP000316621">
    <property type="component" value="Chromosome 8"/>
</dbReference>
<dbReference type="Gramene" id="RZC75250">
    <property type="protein sequence ID" value="RZC75250"/>
    <property type="gene ID" value="C5167_050729"/>
</dbReference>
<name>A0A4Y7KSB3_PAPSO</name>
<evidence type="ECO:0000313" key="2">
    <source>
        <dbReference type="Proteomes" id="UP000316621"/>
    </source>
</evidence>
<protein>
    <submittedName>
        <fullName evidence="1">Uncharacterized protein</fullName>
    </submittedName>
</protein>
<reference evidence="1 2" key="1">
    <citation type="journal article" date="2018" name="Science">
        <title>The opium poppy genome and morphinan production.</title>
        <authorList>
            <person name="Guo L."/>
            <person name="Winzer T."/>
            <person name="Yang X."/>
            <person name="Li Y."/>
            <person name="Ning Z."/>
            <person name="He Z."/>
            <person name="Teodor R."/>
            <person name="Lu Y."/>
            <person name="Bowser T.A."/>
            <person name="Graham I.A."/>
            <person name="Ye K."/>
        </authorList>
    </citation>
    <scope>NUCLEOTIDE SEQUENCE [LARGE SCALE GENOMIC DNA]</scope>
    <source>
        <strain evidence="2">cv. HN1</strain>
        <tissue evidence="1">Leaves</tissue>
    </source>
</reference>
<gene>
    <name evidence="1" type="ORF">C5167_050729</name>
</gene>
<dbReference type="AlphaFoldDB" id="A0A4Y7KSB3"/>
<proteinExistence type="predicted"/>
<dbReference type="EMBL" id="CM010722">
    <property type="protein sequence ID" value="RZC75250.1"/>
    <property type="molecule type" value="Genomic_DNA"/>
</dbReference>
<organism evidence="1 2">
    <name type="scientific">Papaver somniferum</name>
    <name type="common">Opium poppy</name>
    <dbReference type="NCBI Taxonomy" id="3469"/>
    <lineage>
        <taxon>Eukaryota</taxon>
        <taxon>Viridiplantae</taxon>
        <taxon>Streptophyta</taxon>
        <taxon>Embryophyta</taxon>
        <taxon>Tracheophyta</taxon>
        <taxon>Spermatophyta</taxon>
        <taxon>Magnoliopsida</taxon>
        <taxon>Ranunculales</taxon>
        <taxon>Papaveraceae</taxon>
        <taxon>Papaveroideae</taxon>
        <taxon>Papaver</taxon>
    </lineage>
</organism>
<keyword evidence="2" id="KW-1185">Reference proteome</keyword>
<accession>A0A4Y7KSB3</accession>
<sequence length="271" mass="30571">MAVGKPEGEAMVPKLAYGDKDGAFEITEPFYCVGSGKEAADKDLKREPCPSLVDYQNAVIRIEEAMLEASIDDPENTGGLVRIKHIDLANKITYASNKMVGQLKAERERAEAEGKTPRRVDDMDTRHLACTRSNTAFPHSVKLHKIHDKKSNLMSQLRFELKMEEIIMDRCFDLLGNVCIVTFMSSMVVSNANTELLPAIGSSPCNCEHTMMQRGVNFMVDERNKNLLLVVDMIERDRERDDCCLNICTRNPQKHAIHMQVIKYVVLLVIL</sequence>